<dbReference type="Proteomes" id="UP000000763">
    <property type="component" value="Chromosome 8"/>
</dbReference>
<organism evidence="1 2">
    <name type="scientific">Oryza sativa subsp. japonica</name>
    <name type="common">Rice</name>
    <dbReference type="NCBI Taxonomy" id="39947"/>
    <lineage>
        <taxon>Eukaryota</taxon>
        <taxon>Viridiplantae</taxon>
        <taxon>Streptophyta</taxon>
        <taxon>Embryophyta</taxon>
        <taxon>Tracheophyta</taxon>
        <taxon>Spermatophyta</taxon>
        <taxon>Magnoliopsida</taxon>
        <taxon>Liliopsida</taxon>
        <taxon>Poales</taxon>
        <taxon>Poaceae</taxon>
        <taxon>BOP clade</taxon>
        <taxon>Oryzoideae</taxon>
        <taxon>Oryzeae</taxon>
        <taxon>Oryzinae</taxon>
        <taxon>Oryza</taxon>
        <taxon>Oryza sativa</taxon>
    </lineage>
</organism>
<reference evidence="2" key="2">
    <citation type="journal article" date="2008" name="Nucleic Acids Res.">
        <title>The rice annotation project database (RAP-DB): 2008 update.</title>
        <authorList>
            <consortium name="The rice annotation project (RAP)"/>
        </authorList>
    </citation>
    <scope>GENOME REANNOTATION</scope>
    <source>
        <strain evidence="2">cv. Nipponbare</strain>
    </source>
</reference>
<evidence type="ECO:0000313" key="1">
    <source>
        <dbReference type="EMBL" id="BAD05217.1"/>
    </source>
</evidence>
<accession>Q6ZKD3</accession>
<sequence length="103" mass="11472">MRGVGELRRWRLVWGRRQPLWKQRRQWLAVFQVGVKAAGVEGSVKAAAVVEAEEVEAVKGGEVEPGVMDMERSRAGRCCSVEFDDGGRTTVDVEKAREVLGME</sequence>
<dbReference type="AlphaFoldDB" id="Q6ZKD3"/>
<protein>
    <submittedName>
        <fullName evidence="1">Uncharacterized protein</fullName>
    </submittedName>
</protein>
<dbReference type="EMBL" id="AP003880">
    <property type="protein sequence ID" value="BAD05217.1"/>
    <property type="molecule type" value="Genomic_DNA"/>
</dbReference>
<proteinExistence type="predicted"/>
<gene>
    <name evidence="1" type="primary">OJ1123_G08.30</name>
</gene>
<name>Q6ZKD3_ORYSJ</name>
<evidence type="ECO:0000313" key="2">
    <source>
        <dbReference type="Proteomes" id="UP000000763"/>
    </source>
</evidence>
<reference evidence="2" key="1">
    <citation type="journal article" date="2005" name="Nature">
        <title>The map-based sequence of the rice genome.</title>
        <authorList>
            <consortium name="International rice genome sequencing project (IRGSP)"/>
            <person name="Matsumoto T."/>
            <person name="Wu J."/>
            <person name="Kanamori H."/>
            <person name="Katayose Y."/>
            <person name="Fujisawa M."/>
            <person name="Namiki N."/>
            <person name="Mizuno H."/>
            <person name="Yamamoto K."/>
            <person name="Antonio B.A."/>
            <person name="Baba T."/>
            <person name="Sakata K."/>
            <person name="Nagamura Y."/>
            <person name="Aoki H."/>
            <person name="Arikawa K."/>
            <person name="Arita K."/>
            <person name="Bito T."/>
            <person name="Chiden Y."/>
            <person name="Fujitsuka N."/>
            <person name="Fukunaka R."/>
            <person name="Hamada M."/>
            <person name="Harada C."/>
            <person name="Hayashi A."/>
            <person name="Hijishita S."/>
            <person name="Honda M."/>
            <person name="Hosokawa S."/>
            <person name="Ichikawa Y."/>
            <person name="Idonuma A."/>
            <person name="Iijima M."/>
            <person name="Ikeda M."/>
            <person name="Ikeno M."/>
            <person name="Ito K."/>
            <person name="Ito S."/>
            <person name="Ito T."/>
            <person name="Ito Y."/>
            <person name="Ito Y."/>
            <person name="Iwabuchi A."/>
            <person name="Kamiya K."/>
            <person name="Karasawa W."/>
            <person name="Kurita K."/>
            <person name="Katagiri S."/>
            <person name="Kikuta A."/>
            <person name="Kobayashi H."/>
            <person name="Kobayashi N."/>
            <person name="Machita K."/>
            <person name="Maehara T."/>
            <person name="Masukawa M."/>
            <person name="Mizubayashi T."/>
            <person name="Mukai Y."/>
            <person name="Nagasaki H."/>
            <person name="Nagata Y."/>
            <person name="Naito S."/>
            <person name="Nakashima M."/>
            <person name="Nakama Y."/>
            <person name="Nakamichi Y."/>
            <person name="Nakamura M."/>
            <person name="Meguro A."/>
            <person name="Negishi M."/>
            <person name="Ohta I."/>
            <person name="Ohta T."/>
            <person name="Okamoto M."/>
            <person name="Ono N."/>
            <person name="Saji S."/>
            <person name="Sakaguchi M."/>
            <person name="Sakai K."/>
            <person name="Shibata M."/>
            <person name="Shimokawa T."/>
            <person name="Song J."/>
            <person name="Takazaki Y."/>
            <person name="Terasawa K."/>
            <person name="Tsugane M."/>
            <person name="Tsuji K."/>
            <person name="Ueda S."/>
            <person name="Waki K."/>
            <person name="Yamagata H."/>
            <person name="Yamamoto M."/>
            <person name="Yamamoto S."/>
            <person name="Yamane H."/>
            <person name="Yoshiki S."/>
            <person name="Yoshihara R."/>
            <person name="Yukawa K."/>
            <person name="Zhong H."/>
            <person name="Yano M."/>
            <person name="Yuan Q."/>
            <person name="Ouyang S."/>
            <person name="Liu J."/>
            <person name="Jones K.M."/>
            <person name="Gansberger K."/>
            <person name="Moffat K."/>
            <person name="Hill J."/>
            <person name="Bera J."/>
            <person name="Fadrosh D."/>
            <person name="Jin S."/>
            <person name="Johri S."/>
            <person name="Kim M."/>
            <person name="Overton L."/>
            <person name="Reardon M."/>
            <person name="Tsitrin T."/>
            <person name="Vuong H."/>
            <person name="Weaver B."/>
            <person name="Ciecko A."/>
            <person name="Tallon L."/>
            <person name="Jackson J."/>
            <person name="Pai G."/>
            <person name="Aken S.V."/>
            <person name="Utterback T."/>
            <person name="Reidmuller S."/>
            <person name="Feldblyum T."/>
            <person name="Hsiao J."/>
            <person name="Zismann V."/>
            <person name="Iobst S."/>
            <person name="de Vazeille A.R."/>
            <person name="Buell C.R."/>
            <person name="Ying K."/>
            <person name="Li Y."/>
            <person name="Lu T."/>
            <person name="Huang Y."/>
            <person name="Zhao Q."/>
            <person name="Feng Q."/>
            <person name="Zhang L."/>
            <person name="Zhu J."/>
            <person name="Weng Q."/>
            <person name="Mu J."/>
            <person name="Lu Y."/>
            <person name="Fan D."/>
            <person name="Liu Y."/>
            <person name="Guan J."/>
            <person name="Zhang Y."/>
            <person name="Yu S."/>
            <person name="Liu X."/>
            <person name="Zhang Y."/>
            <person name="Hong G."/>
            <person name="Han B."/>
            <person name="Choisne N."/>
            <person name="Demange N."/>
            <person name="Orjeda G."/>
            <person name="Samain S."/>
            <person name="Cattolico L."/>
            <person name="Pelletier E."/>
            <person name="Couloux A."/>
            <person name="Segurens B."/>
            <person name="Wincker P."/>
            <person name="D'Hont A."/>
            <person name="Scarpelli C."/>
            <person name="Weissenbach J."/>
            <person name="Salanoubat M."/>
            <person name="Quetier F."/>
            <person name="Yu Y."/>
            <person name="Kim H.R."/>
            <person name="Rambo T."/>
            <person name="Currie J."/>
            <person name="Collura K."/>
            <person name="Luo M."/>
            <person name="Yang T."/>
            <person name="Ammiraju J.S.S."/>
            <person name="Engler F."/>
            <person name="Soderlund C."/>
            <person name="Wing R.A."/>
            <person name="Palmer L.E."/>
            <person name="de la Bastide M."/>
            <person name="Spiegel L."/>
            <person name="Nascimento L."/>
            <person name="Zutavern T."/>
            <person name="O'Shaughnessy A."/>
            <person name="Dike S."/>
            <person name="Dedhia N."/>
            <person name="Preston R."/>
            <person name="Balija V."/>
            <person name="McCombie W.R."/>
            <person name="Chow T."/>
            <person name="Chen H."/>
            <person name="Chung M."/>
            <person name="Chen C."/>
            <person name="Shaw J."/>
            <person name="Wu H."/>
            <person name="Hsiao K."/>
            <person name="Chao Y."/>
            <person name="Chu M."/>
            <person name="Cheng C."/>
            <person name="Hour A."/>
            <person name="Lee P."/>
            <person name="Lin S."/>
            <person name="Lin Y."/>
            <person name="Liou J."/>
            <person name="Liu S."/>
            <person name="Hsing Y."/>
            <person name="Raghuvanshi S."/>
            <person name="Mohanty A."/>
            <person name="Bharti A.K."/>
            <person name="Gaur A."/>
            <person name="Gupta V."/>
            <person name="Kumar D."/>
            <person name="Ravi V."/>
            <person name="Vij S."/>
            <person name="Kapur A."/>
            <person name="Khurana P."/>
            <person name="Khurana P."/>
            <person name="Khurana J.P."/>
            <person name="Tyagi A.K."/>
            <person name="Gaikwad K."/>
            <person name="Singh A."/>
            <person name="Dalal V."/>
            <person name="Srivastava S."/>
            <person name="Dixit A."/>
            <person name="Pal A.K."/>
            <person name="Ghazi I.A."/>
            <person name="Yadav M."/>
            <person name="Pandit A."/>
            <person name="Bhargava A."/>
            <person name="Sureshbabu K."/>
            <person name="Batra K."/>
            <person name="Sharma T.R."/>
            <person name="Mohapatra T."/>
            <person name="Singh N.K."/>
            <person name="Messing J."/>
            <person name="Nelson A.B."/>
            <person name="Fuks G."/>
            <person name="Kavchok S."/>
            <person name="Keizer G."/>
            <person name="Linton E."/>
            <person name="Llaca V."/>
            <person name="Song R."/>
            <person name="Tanyolac B."/>
            <person name="Young S."/>
            <person name="Ho-Il K."/>
            <person name="Hahn J.H."/>
            <person name="Sangsakoo G."/>
            <person name="Vanavichit A."/>
            <person name="de Mattos Luiz.A.T."/>
            <person name="Zimmer P.D."/>
            <person name="Malone G."/>
            <person name="Dellagostin O."/>
            <person name="de Oliveira A.C."/>
            <person name="Bevan M."/>
            <person name="Bancroft I."/>
            <person name="Minx P."/>
            <person name="Cordum H."/>
            <person name="Wilson R."/>
            <person name="Cheng Z."/>
            <person name="Jin W."/>
            <person name="Jiang J."/>
            <person name="Leong S.A."/>
            <person name="Iwama H."/>
            <person name="Gojobori T."/>
            <person name="Itoh T."/>
            <person name="Niimura Y."/>
            <person name="Fujii Y."/>
            <person name="Habara T."/>
            <person name="Sakai H."/>
            <person name="Sato Y."/>
            <person name="Wilson G."/>
            <person name="Kumar K."/>
            <person name="McCouch S."/>
            <person name="Juretic N."/>
            <person name="Hoen D."/>
            <person name="Wright S."/>
            <person name="Bruskiewich R."/>
            <person name="Bureau T."/>
            <person name="Miyao A."/>
            <person name="Hirochika H."/>
            <person name="Nishikawa T."/>
            <person name="Kadowaki K."/>
            <person name="Sugiura M."/>
            <person name="Burr B."/>
            <person name="Sasaki T."/>
        </authorList>
    </citation>
    <scope>NUCLEOTIDE SEQUENCE [LARGE SCALE GENOMIC DNA]</scope>
    <source>
        <strain evidence="2">cv. Nipponbare</strain>
    </source>
</reference>